<proteinExistence type="predicted"/>
<dbReference type="Gramene" id="rna18689">
    <property type="protein sequence ID" value="RHN70135.1"/>
    <property type="gene ID" value="gene18689"/>
</dbReference>
<reference evidence="1" key="1">
    <citation type="journal article" date="2018" name="Nat. Plants">
        <title>Whole-genome landscape of Medicago truncatula symbiotic genes.</title>
        <authorList>
            <person name="Pecrix Y."/>
            <person name="Gamas P."/>
            <person name="Carrere S."/>
        </authorList>
    </citation>
    <scope>NUCLEOTIDE SEQUENCE</scope>
    <source>
        <tissue evidence="1">Leaves</tissue>
    </source>
</reference>
<comment type="caution">
    <text evidence="1">The sequence shown here is derived from an EMBL/GenBank/DDBJ whole genome shotgun (WGS) entry which is preliminary data.</text>
</comment>
<dbReference type="EMBL" id="PSQE01000003">
    <property type="protein sequence ID" value="RHN70135.1"/>
    <property type="molecule type" value="Genomic_DNA"/>
</dbReference>
<gene>
    <name evidence="1" type="ORF">MtrunA17_Chr3g0132331</name>
</gene>
<dbReference type="AlphaFoldDB" id="A0A396J186"/>
<organism evidence="1">
    <name type="scientific">Medicago truncatula</name>
    <name type="common">Barrel medic</name>
    <name type="synonym">Medicago tribuloides</name>
    <dbReference type="NCBI Taxonomy" id="3880"/>
    <lineage>
        <taxon>Eukaryota</taxon>
        <taxon>Viridiplantae</taxon>
        <taxon>Streptophyta</taxon>
        <taxon>Embryophyta</taxon>
        <taxon>Tracheophyta</taxon>
        <taxon>Spermatophyta</taxon>
        <taxon>Magnoliopsida</taxon>
        <taxon>eudicotyledons</taxon>
        <taxon>Gunneridae</taxon>
        <taxon>Pentapetalae</taxon>
        <taxon>rosids</taxon>
        <taxon>fabids</taxon>
        <taxon>Fabales</taxon>
        <taxon>Fabaceae</taxon>
        <taxon>Papilionoideae</taxon>
        <taxon>50 kb inversion clade</taxon>
        <taxon>NPAAA clade</taxon>
        <taxon>Hologalegina</taxon>
        <taxon>IRL clade</taxon>
        <taxon>Trifolieae</taxon>
        <taxon>Medicago</taxon>
    </lineage>
</organism>
<accession>A0A396J186</accession>
<dbReference type="Proteomes" id="UP000265566">
    <property type="component" value="Chromosome 3"/>
</dbReference>
<evidence type="ECO:0000313" key="1">
    <source>
        <dbReference type="EMBL" id="RHN70135.1"/>
    </source>
</evidence>
<protein>
    <submittedName>
        <fullName evidence="1">Uncharacterized protein</fullName>
    </submittedName>
</protein>
<name>A0A396J186_MEDTR</name>
<sequence>MHLCDVIYCFMTCTYLDYSGLYSAATVEVYIHVYWFLNFECGVASIS</sequence>